<sequence>MTTADSPHRAEGWTSAVRQRLGLGRLLPLGGPADGSWIAERAAATVLREATAGTGTVLGTLRIAPADEDNAPDPVVPGPPSALRPGPLRIEAGFATTARRPLHTTADALRAALLTAATQRLGLLVDEVDLRVTELLEEEPRPAPERPADVVAAEPAGSSDPAGTAAAGVPGVAALTHVLGSAVQHTEGHVRVELATAGDHRALDVAQAVRGAVADAVEGRPTVAVLVTAVVDRN</sequence>
<evidence type="ECO:0000313" key="1">
    <source>
        <dbReference type="EMBL" id="TXS24962.1"/>
    </source>
</evidence>
<proteinExistence type="predicted"/>
<comment type="caution">
    <text evidence="1">The sequence shown here is derived from an EMBL/GenBank/DDBJ whole genome shotgun (WGS) entry which is preliminary data.</text>
</comment>
<dbReference type="EMBL" id="RDBM01000037">
    <property type="protein sequence ID" value="TXS24962.1"/>
    <property type="molecule type" value="Genomic_DNA"/>
</dbReference>
<accession>A0A652KMU0</accession>
<organism evidence="1">
    <name type="scientific">Streptomyces sp. gb1(2016)</name>
    <dbReference type="NCBI Taxonomy" id="1828321"/>
    <lineage>
        <taxon>Bacteria</taxon>
        <taxon>Bacillati</taxon>
        <taxon>Actinomycetota</taxon>
        <taxon>Actinomycetes</taxon>
        <taxon>Kitasatosporales</taxon>
        <taxon>Streptomycetaceae</taxon>
        <taxon>Streptomyces</taxon>
    </lineage>
</organism>
<dbReference type="AlphaFoldDB" id="A0A652KMU0"/>
<dbReference type="RefSeq" id="WP_147985457.1">
    <property type="nucleotide sequence ID" value="NZ_RDBM01000037.1"/>
</dbReference>
<gene>
    <name evidence="1" type="ORF">EAO74_31930</name>
</gene>
<reference evidence="1" key="1">
    <citation type="submission" date="2018-10" db="EMBL/GenBank/DDBJ databases">
        <authorList>
            <person name="Hariharan J."/>
            <person name="Choudoir M.J."/>
            <person name="Diebold P."/>
            <person name="Panke-Buisse K."/>
            <person name="Campbell A.N."/>
            <person name="Buckley D.H."/>
        </authorList>
    </citation>
    <scope>NUCLEOTIDE SEQUENCE</scope>
    <source>
        <strain evidence="1">Gb1</strain>
    </source>
</reference>
<protein>
    <recommendedName>
        <fullName evidence="2">Nucleopolyhedrovirus P10 family protein</fullName>
    </recommendedName>
</protein>
<evidence type="ECO:0008006" key="2">
    <source>
        <dbReference type="Google" id="ProtNLM"/>
    </source>
</evidence>
<name>A0A652KMU0_9ACTN</name>